<keyword evidence="3" id="KW-0813">Transport</keyword>
<keyword evidence="10 11" id="KW-0472">Membrane</keyword>
<feature type="transmembrane region" description="Helical" evidence="11">
    <location>
        <begin position="146"/>
        <end position="169"/>
    </location>
</feature>
<accession>A0ABU8BS95</accession>
<dbReference type="NCBIfam" id="TIGR00932">
    <property type="entry name" value="2a37"/>
    <property type="match status" value="1"/>
</dbReference>
<dbReference type="InterPro" id="IPR038770">
    <property type="entry name" value="Na+/solute_symporter_sf"/>
</dbReference>
<feature type="transmembrane region" description="Helical" evidence="11">
    <location>
        <begin position="312"/>
        <end position="336"/>
    </location>
</feature>
<protein>
    <submittedName>
        <fullName evidence="13">Monovalent cation:proton antiporter-2 (CPA2) family protein</fullName>
    </submittedName>
</protein>
<comment type="similarity">
    <text evidence="2">Belongs to the monovalent cation:proton antiporter 2 (CPA2) transporter (TC 2.A.37) family.</text>
</comment>
<evidence type="ECO:0000256" key="7">
    <source>
        <dbReference type="ARBA" id="ARBA00022958"/>
    </source>
</evidence>
<keyword evidence="4" id="KW-0050">Antiport</keyword>
<dbReference type="EMBL" id="JBALHR010000002">
    <property type="protein sequence ID" value="MEH7827565.1"/>
    <property type="molecule type" value="Genomic_DNA"/>
</dbReference>
<keyword evidence="14" id="KW-1185">Reference proteome</keyword>
<keyword evidence="8 11" id="KW-1133">Transmembrane helix</keyword>
<evidence type="ECO:0000256" key="11">
    <source>
        <dbReference type="SAM" id="Phobius"/>
    </source>
</evidence>
<dbReference type="PROSITE" id="PS51201">
    <property type="entry name" value="RCK_N"/>
    <property type="match status" value="1"/>
</dbReference>
<dbReference type="Gene3D" id="3.40.50.720">
    <property type="entry name" value="NAD(P)-binding Rossmann-like Domain"/>
    <property type="match status" value="1"/>
</dbReference>
<evidence type="ECO:0000256" key="5">
    <source>
        <dbReference type="ARBA" id="ARBA00022538"/>
    </source>
</evidence>
<dbReference type="Proteomes" id="UP001431963">
    <property type="component" value="Unassembled WGS sequence"/>
</dbReference>
<feature type="transmembrane region" description="Helical" evidence="11">
    <location>
        <begin position="287"/>
        <end position="306"/>
    </location>
</feature>
<feature type="transmembrane region" description="Helical" evidence="11">
    <location>
        <begin position="85"/>
        <end position="107"/>
    </location>
</feature>
<evidence type="ECO:0000256" key="3">
    <source>
        <dbReference type="ARBA" id="ARBA00022448"/>
    </source>
</evidence>
<evidence type="ECO:0000259" key="12">
    <source>
        <dbReference type="PROSITE" id="PS51201"/>
    </source>
</evidence>
<keyword evidence="7" id="KW-0630">Potassium</keyword>
<keyword evidence="6 11" id="KW-0812">Transmembrane</keyword>
<feature type="domain" description="RCK N-terminal" evidence="12">
    <location>
        <begin position="416"/>
        <end position="533"/>
    </location>
</feature>
<feature type="transmembrane region" description="Helical" evidence="11">
    <location>
        <begin position="231"/>
        <end position="252"/>
    </location>
</feature>
<evidence type="ECO:0000313" key="14">
    <source>
        <dbReference type="Proteomes" id="UP001431963"/>
    </source>
</evidence>
<feature type="transmembrane region" description="Helical" evidence="11">
    <location>
        <begin position="54"/>
        <end position="73"/>
    </location>
</feature>
<comment type="caution">
    <text evidence="13">The sequence shown here is derived from an EMBL/GenBank/DDBJ whole genome shotgun (WGS) entry which is preliminary data.</text>
</comment>
<dbReference type="Gene3D" id="1.20.1530.20">
    <property type="match status" value="1"/>
</dbReference>
<dbReference type="SUPFAM" id="SSF51735">
    <property type="entry name" value="NAD(P)-binding Rossmann-fold domains"/>
    <property type="match status" value="1"/>
</dbReference>
<dbReference type="PANTHER" id="PTHR46157:SF4">
    <property type="entry name" value="K(+) EFFLUX ANTIPORTER 3, CHLOROPLASTIC"/>
    <property type="match status" value="1"/>
</dbReference>
<evidence type="ECO:0000256" key="9">
    <source>
        <dbReference type="ARBA" id="ARBA00023065"/>
    </source>
</evidence>
<evidence type="ECO:0000256" key="2">
    <source>
        <dbReference type="ARBA" id="ARBA00005551"/>
    </source>
</evidence>
<feature type="transmembrane region" description="Helical" evidence="11">
    <location>
        <begin position="198"/>
        <end position="219"/>
    </location>
</feature>
<dbReference type="RefSeq" id="WP_335420654.1">
    <property type="nucleotide sequence ID" value="NZ_JBALHR010000002.1"/>
</dbReference>
<feature type="transmembrane region" description="Helical" evidence="11">
    <location>
        <begin position="30"/>
        <end position="48"/>
    </location>
</feature>
<keyword evidence="9" id="KW-0406">Ion transport</keyword>
<dbReference type="Pfam" id="PF00999">
    <property type="entry name" value="Na_H_Exchanger"/>
    <property type="match status" value="1"/>
</dbReference>
<evidence type="ECO:0000313" key="13">
    <source>
        <dbReference type="EMBL" id="MEH7827565.1"/>
    </source>
</evidence>
<feature type="transmembrane region" description="Helical" evidence="11">
    <location>
        <begin position="113"/>
        <end position="134"/>
    </location>
</feature>
<organism evidence="13 14">
    <name type="scientific">Gemmobacter denitrificans</name>
    <dbReference type="NCBI Taxonomy" id="3123040"/>
    <lineage>
        <taxon>Bacteria</taxon>
        <taxon>Pseudomonadati</taxon>
        <taxon>Pseudomonadota</taxon>
        <taxon>Alphaproteobacteria</taxon>
        <taxon>Rhodobacterales</taxon>
        <taxon>Paracoccaceae</taxon>
        <taxon>Gemmobacter</taxon>
    </lineage>
</organism>
<proteinExistence type="inferred from homology"/>
<dbReference type="InterPro" id="IPR004771">
    <property type="entry name" value="K/H_exchanger"/>
</dbReference>
<dbReference type="Pfam" id="PF02254">
    <property type="entry name" value="TrkA_N"/>
    <property type="match status" value="1"/>
</dbReference>
<feature type="transmembrane region" description="Helical" evidence="11">
    <location>
        <begin position="6"/>
        <end position="23"/>
    </location>
</feature>
<evidence type="ECO:0000256" key="6">
    <source>
        <dbReference type="ARBA" id="ARBA00022692"/>
    </source>
</evidence>
<evidence type="ECO:0000256" key="10">
    <source>
        <dbReference type="ARBA" id="ARBA00023136"/>
    </source>
</evidence>
<evidence type="ECO:0000256" key="4">
    <source>
        <dbReference type="ARBA" id="ARBA00022449"/>
    </source>
</evidence>
<dbReference type="InterPro" id="IPR003148">
    <property type="entry name" value="RCK_N"/>
</dbReference>
<feature type="transmembrane region" description="Helical" evidence="11">
    <location>
        <begin position="376"/>
        <end position="393"/>
    </location>
</feature>
<sequence>MEHLLLQASIYLGAAVILVPVAVRLGLGSVLGYLAAGLLIGPVLGLAGSETADLQHFAEFGVVMMLFLIGLELDPRTLWEMRQRLLGLGGAQVVLTSLLIAGALRMMNLDWPVALTLGMLLSLSSTAIVLQTLTEKNLLRSSGGRSVFAVLLSQDIAVVPMLALIPLLASRTAAPSHADHGEGAAEPLMSLVQSLPGWAVTLLTLGVVVAIVLAGHFLSRPVFRFIHAARLPEMGTFFALLLVAGIAFLMAMVGLSPALGTFVAGVVLANSEFRHQIEADMKPFKGLLLGLFFMTVGIGIDLSLLADQPLRILALTLTLIAVKAAVLLGLALAFGLKSRERTLFTLALAQGGEFGFLLVSFATAQHILPEMVAQRTLLVISLSMLLTPLLFILQDRLARRHSGASANQRPDPIDEQGPVIIAGIGRFGQVVNRLVRGAGLKTVVLDADAGAIERLRRFGIKGYFGDPSNPDLLHAAGLEQAQVLVVAVDDKPNALRIVAFARKMRPDLHIVARAYDRVHTYELYQAGANDIVRETFDSSVRAGRYVLENMGFTEYEAAKLSQTYYRVDRAAMRDLAELWVPGRPLHQTEAYIARARQIDDDLREAMRDDPDSLALREAAE</sequence>
<keyword evidence="5" id="KW-0633">Potassium transport</keyword>
<name>A0ABU8BS95_9RHOB</name>
<dbReference type="InterPro" id="IPR006153">
    <property type="entry name" value="Cation/H_exchanger_TM"/>
</dbReference>
<reference evidence="13" key="1">
    <citation type="submission" date="2024-02" db="EMBL/GenBank/DDBJ databases">
        <title>Genome sequences of strain Gemmobacter sp. JM10B15.</title>
        <authorList>
            <person name="Zhang M."/>
        </authorList>
    </citation>
    <scope>NUCLEOTIDE SEQUENCE</scope>
    <source>
        <strain evidence="13">JM10B15</strain>
    </source>
</reference>
<comment type="subcellular location">
    <subcellularLocation>
        <location evidence="1">Membrane</location>
        <topology evidence="1">Multi-pass membrane protein</topology>
    </subcellularLocation>
</comment>
<dbReference type="PANTHER" id="PTHR46157">
    <property type="entry name" value="K(+) EFFLUX ANTIPORTER 3, CHLOROPLASTIC"/>
    <property type="match status" value="1"/>
</dbReference>
<dbReference type="InterPro" id="IPR036291">
    <property type="entry name" value="NAD(P)-bd_dom_sf"/>
</dbReference>
<gene>
    <name evidence="13" type="ORF">V6590_05345</name>
</gene>
<evidence type="ECO:0000256" key="1">
    <source>
        <dbReference type="ARBA" id="ARBA00004141"/>
    </source>
</evidence>
<evidence type="ECO:0000256" key="8">
    <source>
        <dbReference type="ARBA" id="ARBA00022989"/>
    </source>
</evidence>